<dbReference type="OrthoDB" id="1159446at2"/>
<organism evidence="1 2">
    <name type="scientific">Patiriisocius marinus</name>
    <dbReference type="NCBI Taxonomy" id="1397112"/>
    <lineage>
        <taxon>Bacteria</taxon>
        <taxon>Pseudomonadati</taxon>
        <taxon>Bacteroidota</taxon>
        <taxon>Flavobacteriia</taxon>
        <taxon>Flavobacteriales</taxon>
        <taxon>Flavobacteriaceae</taxon>
        <taxon>Patiriisocius</taxon>
    </lineage>
</organism>
<reference evidence="1 2" key="1">
    <citation type="submission" date="2019-08" db="EMBL/GenBank/DDBJ databases">
        <title>Draft genome sequence of Ulvibacter marinus type strain NBRC 109484.</title>
        <authorList>
            <person name="Kawano K."/>
            <person name="Ushijima N."/>
            <person name="Kihara M."/>
            <person name="Itoh H."/>
        </authorList>
    </citation>
    <scope>NUCLEOTIDE SEQUENCE [LARGE SCALE GENOMIC DNA]</scope>
    <source>
        <strain evidence="1 2">NBRC 109484</strain>
    </source>
</reference>
<accession>A0A5J4J3X4</accession>
<dbReference type="Proteomes" id="UP000326509">
    <property type="component" value="Unassembled WGS sequence"/>
</dbReference>
<dbReference type="RefSeq" id="WP_151675011.1">
    <property type="nucleotide sequence ID" value="NZ_BKCG01000008.1"/>
</dbReference>
<comment type="caution">
    <text evidence="1">The sequence shown here is derived from an EMBL/GenBank/DDBJ whole genome shotgun (WGS) entry which is preliminary data.</text>
</comment>
<sequence length="292" mass="32217">MKILFKICALSILLSSCNDGDLIVTNFDFEDATLQDCETQTQTVFFKINPEVDESISLIIETTDELFITSGTEEYTLNTSSNIVNYRLFGDEVTSSYFCNPVPPTTPVTTQEYIGTSGTVLLTSVTTLDDNDNIETVDSEDDMEEGTGDLDNDGIPNYYDLDDDGDNVFTAVEIGDDPDNPRDTDGDGIPDYLDIDDDNDGILTRYEDANGDLNPLNDVTGTDGPNYLNPAVTISNIVDEYRPHTYNLTSDGTITIEDLVLVGENETINFETFDFGSSDGIRNETITVFLEF</sequence>
<dbReference type="PROSITE" id="PS51257">
    <property type="entry name" value="PROKAR_LIPOPROTEIN"/>
    <property type="match status" value="1"/>
</dbReference>
<evidence type="ECO:0000313" key="1">
    <source>
        <dbReference type="EMBL" id="GER60580.1"/>
    </source>
</evidence>
<protein>
    <recommendedName>
        <fullName evidence="3">Calcium-binding protein</fullName>
    </recommendedName>
</protein>
<proteinExistence type="predicted"/>
<name>A0A5J4J3X4_9FLAO</name>
<gene>
    <name evidence="1" type="ORF">ULMA_26880</name>
</gene>
<dbReference type="EMBL" id="BKCG01000008">
    <property type="protein sequence ID" value="GER60580.1"/>
    <property type="molecule type" value="Genomic_DNA"/>
</dbReference>
<evidence type="ECO:0008006" key="3">
    <source>
        <dbReference type="Google" id="ProtNLM"/>
    </source>
</evidence>
<evidence type="ECO:0000313" key="2">
    <source>
        <dbReference type="Proteomes" id="UP000326509"/>
    </source>
</evidence>
<dbReference type="AlphaFoldDB" id="A0A5J4J3X4"/>
<keyword evidence="2" id="KW-1185">Reference proteome</keyword>